<accession>A0A1Y3B401</accession>
<dbReference type="PANTHER" id="PTHR12552:SF1">
    <property type="entry name" value="RHO GTPASE-ACTIVATING PROTEIN GRAF"/>
    <property type="match status" value="1"/>
</dbReference>
<dbReference type="AlphaFoldDB" id="A0A1Y3B401"/>
<dbReference type="SMART" id="SM00324">
    <property type="entry name" value="RhoGAP"/>
    <property type="match status" value="1"/>
</dbReference>
<dbReference type="InterPro" id="IPR000198">
    <property type="entry name" value="RhoGAP_dom"/>
</dbReference>
<dbReference type="GO" id="GO:0005096">
    <property type="term" value="F:GTPase activator activity"/>
    <property type="evidence" value="ECO:0007669"/>
    <property type="project" value="InterPro"/>
</dbReference>
<protein>
    <recommendedName>
        <fullName evidence="1">Rho-GAP domain-containing protein</fullName>
    </recommendedName>
</protein>
<dbReference type="GO" id="GO:0007165">
    <property type="term" value="P:signal transduction"/>
    <property type="evidence" value="ECO:0007669"/>
    <property type="project" value="InterPro"/>
</dbReference>
<feature type="non-terminal residue" evidence="2">
    <location>
        <position position="1"/>
    </location>
</feature>
<dbReference type="SUPFAM" id="SSF48350">
    <property type="entry name" value="GTPase activation domain, GAP"/>
    <property type="match status" value="1"/>
</dbReference>
<evidence type="ECO:0000313" key="3">
    <source>
        <dbReference type="Proteomes" id="UP000194236"/>
    </source>
</evidence>
<dbReference type="EMBL" id="MUJZ01041419">
    <property type="protein sequence ID" value="OTF75539.1"/>
    <property type="molecule type" value="Genomic_DNA"/>
</dbReference>
<feature type="domain" description="Rho-GAP" evidence="1">
    <location>
        <begin position="1"/>
        <end position="110"/>
    </location>
</feature>
<dbReference type="PROSITE" id="PS50238">
    <property type="entry name" value="RHOGAP"/>
    <property type="match status" value="1"/>
</dbReference>
<dbReference type="Gene3D" id="1.10.555.10">
    <property type="entry name" value="Rho GTPase activation protein"/>
    <property type="match status" value="1"/>
</dbReference>
<dbReference type="Proteomes" id="UP000194236">
    <property type="component" value="Unassembled WGS sequence"/>
</dbReference>
<evidence type="ECO:0000313" key="2">
    <source>
        <dbReference type="EMBL" id="OTF75539.1"/>
    </source>
</evidence>
<dbReference type="OrthoDB" id="19923at2759"/>
<feature type="non-terminal residue" evidence="2">
    <location>
        <position position="110"/>
    </location>
</feature>
<proteinExistence type="predicted"/>
<evidence type="ECO:0000259" key="1">
    <source>
        <dbReference type="PROSITE" id="PS50238"/>
    </source>
</evidence>
<dbReference type="InterPro" id="IPR008936">
    <property type="entry name" value="Rho_GTPase_activation_prot"/>
</dbReference>
<organism evidence="2 3">
    <name type="scientific">Euroglyphus maynei</name>
    <name type="common">Mayne's house dust mite</name>
    <dbReference type="NCBI Taxonomy" id="6958"/>
    <lineage>
        <taxon>Eukaryota</taxon>
        <taxon>Metazoa</taxon>
        <taxon>Ecdysozoa</taxon>
        <taxon>Arthropoda</taxon>
        <taxon>Chelicerata</taxon>
        <taxon>Arachnida</taxon>
        <taxon>Acari</taxon>
        <taxon>Acariformes</taxon>
        <taxon>Sarcoptiformes</taxon>
        <taxon>Astigmata</taxon>
        <taxon>Psoroptidia</taxon>
        <taxon>Analgoidea</taxon>
        <taxon>Pyroglyphidae</taxon>
        <taxon>Pyroglyphinae</taxon>
        <taxon>Euroglyphus</taxon>
    </lineage>
</organism>
<gene>
    <name evidence="2" type="ORF">BLA29_014722</name>
</gene>
<comment type="caution">
    <text evidence="2">The sequence shown here is derived from an EMBL/GenBank/DDBJ whole genome shotgun (WGS) entry which is preliminary data.</text>
</comment>
<dbReference type="InterPro" id="IPR047234">
    <property type="entry name" value="GRAF_fam"/>
</dbReference>
<dbReference type="PANTHER" id="PTHR12552">
    <property type="entry name" value="OLIGOPHRENIN 1"/>
    <property type="match status" value="1"/>
</dbReference>
<dbReference type="Pfam" id="PF00620">
    <property type="entry name" value="RhoGAP"/>
    <property type="match status" value="1"/>
</dbReference>
<keyword evidence="3" id="KW-1185">Reference proteome</keyword>
<name>A0A1Y3B401_EURMA</name>
<reference evidence="2 3" key="1">
    <citation type="submission" date="2017-03" db="EMBL/GenBank/DDBJ databases">
        <title>Genome Survey of Euroglyphus maynei.</title>
        <authorList>
            <person name="Arlian L.G."/>
            <person name="Morgan M.S."/>
            <person name="Rider S.D."/>
        </authorList>
    </citation>
    <scope>NUCLEOTIDE SEQUENCE [LARGE SCALE GENOMIC DNA]</scope>
    <source>
        <strain evidence="2">Arlian Lab</strain>
        <tissue evidence="2">Whole body</tissue>
    </source>
</reference>
<sequence length="110" mass="12736">ADDDFERDIDETDLLPSLNIDSEDFETKTLTSALKSYLRNLVEPIMTFKLHHSFITAAKLENRTLRIEKIHQLVHRLPSINFKVLKILIEHLQKVAKLHDKNLMTSSNLG</sequence>